<dbReference type="InterPro" id="IPR055181">
    <property type="entry name" value="FGAR-AT_PurM_N-like"/>
</dbReference>
<feature type="region of interest" description="Disordered" evidence="1">
    <location>
        <begin position="1"/>
        <end position="47"/>
    </location>
</feature>
<dbReference type="GO" id="GO:0006164">
    <property type="term" value="P:purine nucleotide biosynthetic process"/>
    <property type="evidence" value="ECO:0007669"/>
    <property type="project" value="TreeGrafter"/>
</dbReference>
<dbReference type="Pfam" id="PF22689">
    <property type="entry name" value="FGAR-AT_PurM_N-like"/>
    <property type="match status" value="1"/>
</dbReference>
<feature type="region of interest" description="Disordered" evidence="1">
    <location>
        <begin position="139"/>
        <end position="162"/>
    </location>
</feature>
<feature type="region of interest" description="Disordered" evidence="1">
    <location>
        <begin position="100"/>
        <end position="123"/>
    </location>
</feature>
<evidence type="ECO:0000256" key="1">
    <source>
        <dbReference type="SAM" id="MobiDB-lite"/>
    </source>
</evidence>
<name>A0A4Q9MAM1_9APHY</name>
<gene>
    <name evidence="3" type="ORF">BD311DRAFT_811284</name>
</gene>
<dbReference type="GO" id="GO:0005737">
    <property type="term" value="C:cytoplasm"/>
    <property type="evidence" value="ECO:0007669"/>
    <property type="project" value="TreeGrafter"/>
</dbReference>
<evidence type="ECO:0000259" key="2">
    <source>
        <dbReference type="Pfam" id="PF22689"/>
    </source>
</evidence>
<feature type="compositionally biased region" description="Low complexity" evidence="1">
    <location>
        <begin position="27"/>
        <end position="47"/>
    </location>
</feature>
<dbReference type="EMBL" id="ML143529">
    <property type="protein sequence ID" value="TBU22721.1"/>
    <property type="molecule type" value="Genomic_DNA"/>
</dbReference>
<dbReference type="GO" id="GO:0004642">
    <property type="term" value="F:phosphoribosylformylglycinamidine synthase activity"/>
    <property type="evidence" value="ECO:0007669"/>
    <property type="project" value="TreeGrafter"/>
</dbReference>
<organism evidence="3">
    <name type="scientific">Dichomitus squalens</name>
    <dbReference type="NCBI Taxonomy" id="114155"/>
    <lineage>
        <taxon>Eukaryota</taxon>
        <taxon>Fungi</taxon>
        <taxon>Dikarya</taxon>
        <taxon>Basidiomycota</taxon>
        <taxon>Agaricomycotina</taxon>
        <taxon>Agaricomycetes</taxon>
        <taxon>Polyporales</taxon>
        <taxon>Polyporaceae</taxon>
        <taxon>Dichomitus</taxon>
    </lineage>
</organism>
<accession>A0A4Q9MAM1</accession>
<dbReference type="Proteomes" id="UP000292957">
    <property type="component" value="Unassembled WGS sequence"/>
</dbReference>
<dbReference type="PANTHER" id="PTHR10099:SF1">
    <property type="entry name" value="PHOSPHORIBOSYLFORMYLGLYCINAMIDINE SYNTHASE"/>
    <property type="match status" value="1"/>
</dbReference>
<feature type="compositionally biased region" description="Low complexity" evidence="1">
    <location>
        <begin position="140"/>
        <end position="153"/>
    </location>
</feature>
<sequence>MGETGPGDPPRGPPGVAIERRHRKPDAGTTAPGKRGPTTPPRATAAPSPLCHCCSLSLYPPHLILELSSRTPGEAPLPAPERLLLCFGRRSALSPPLRLRVRPRTSSLPPTASAHPPPASERYPAIPWTLHTSPLVRAHSAPSPSLSTPPTALWESPRPPQASPSLFTSSGPLVPVADVAVTRSTYGFDVRTGEAMAMGERTSVAILNAAASARMAVARSLTNLAAVHVGNLGRVKLTRLTISSSHGRPSLPWLLPPVASPSRGFARRPLTWKHLLSPLPASPLSPLRSPR</sequence>
<protein>
    <recommendedName>
        <fullName evidence="2">FGAR-AT PurM N-terminal-like domain-containing protein</fullName>
    </recommendedName>
</protein>
<feature type="domain" description="FGAR-AT PurM N-terminal-like" evidence="2">
    <location>
        <begin position="174"/>
        <end position="238"/>
    </location>
</feature>
<evidence type="ECO:0000313" key="3">
    <source>
        <dbReference type="EMBL" id="TBU22721.1"/>
    </source>
</evidence>
<proteinExistence type="predicted"/>
<reference evidence="3" key="1">
    <citation type="submission" date="2019-01" db="EMBL/GenBank/DDBJ databases">
        <title>Draft genome sequences of three monokaryotic isolates of the white-rot basidiomycete fungus Dichomitus squalens.</title>
        <authorList>
            <consortium name="DOE Joint Genome Institute"/>
            <person name="Lopez S.C."/>
            <person name="Andreopoulos B."/>
            <person name="Pangilinan J."/>
            <person name="Lipzen A."/>
            <person name="Riley R."/>
            <person name="Ahrendt S."/>
            <person name="Ng V."/>
            <person name="Barry K."/>
            <person name="Daum C."/>
            <person name="Grigoriev I.V."/>
            <person name="Hilden K.S."/>
            <person name="Makela M.R."/>
            <person name="de Vries R.P."/>
        </authorList>
    </citation>
    <scope>NUCLEOTIDE SEQUENCE [LARGE SCALE GENOMIC DNA]</scope>
    <source>
        <strain evidence="3">OM18370.1</strain>
    </source>
</reference>
<dbReference type="PANTHER" id="PTHR10099">
    <property type="entry name" value="PHOSPHORIBOSYLFORMYLGLYCINAMIDINE SYNTHASE"/>
    <property type="match status" value="1"/>
</dbReference>
<dbReference type="SUPFAM" id="SSF55326">
    <property type="entry name" value="PurM N-terminal domain-like"/>
    <property type="match status" value="1"/>
</dbReference>
<dbReference type="AlphaFoldDB" id="A0A4Q9MAM1"/>
<dbReference type="InterPro" id="IPR036921">
    <property type="entry name" value="PurM-like_N_sf"/>
</dbReference>
<feature type="compositionally biased region" description="Low complexity" evidence="1">
    <location>
        <begin position="100"/>
        <end position="114"/>
    </location>
</feature>